<evidence type="ECO:0000313" key="1">
    <source>
        <dbReference type="EMBL" id="EEI66060.1"/>
    </source>
</evidence>
<proteinExistence type="predicted"/>
<reference evidence="1 2" key="1">
    <citation type="submission" date="2009-01" db="EMBL/GenBank/DDBJ databases">
        <authorList>
            <person name="Qin X."/>
            <person name="Bachman B."/>
            <person name="Battles P."/>
            <person name="Bell A."/>
            <person name="Bess C."/>
            <person name="Bickham C."/>
            <person name="Chaboub L."/>
            <person name="Chen D."/>
            <person name="Coyle M."/>
            <person name="Deiros D.R."/>
            <person name="Dinh H."/>
            <person name="Forbes L."/>
            <person name="Fowler G."/>
            <person name="Francisco L."/>
            <person name="Fu Q."/>
            <person name="Gubbala S."/>
            <person name="Hale W."/>
            <person name="Han Y."/>
            <person name="Hemphill L."/>
            <person name="Highlander S.K."/>
            <person name="Hirani K."/>
            <person name="Hogues M."/>
            <person name="Jackson L."/>
            <person name="Jakkamsetti A."/>
            <person name="Javaid M."/>
            <person name="Jiang H."/>
            <person name="Korchina V."/>
            <person name="Kovar C."/>
            <person name="Lara F."/>
            <person name="Lee S."/>
            <person name="Mata R."/>
            <person name="Mathew T."/>
            <person name="Moen C."/>
            <person name="Morales K."/>
            <person name="Munidasa M."/>
            <person name="Nazareth L."/>
            <person name="Ngo R."/>
            <person name="Nguyen L."/>
            <person name="Okwuonu G."/>
            <person name="Ongeri F."/>
            <person name="Patil S."/>
            <person name="Petrosino J."/>
            <person name="Pham C."/>
            <person name="Pham P."/>
            <person name="Pu L.-L."/>
            <person name="Puazo M."/>
            <person name="Raj R."/>
            <person name="Reid J."/>
            <person name="Rouhana J."/>
            <person name="Saada N."/>
            <person name="Shang Y."/>
            <person name="Simmons D."/>
            <person name="Thornton R."/>
            <person name="Warren J."/>
            <person name="Weissenberger G."/>
            <person name="Zhang J."/>
            <person name="Zhang L."/>
            <person name="Zhou C."/>
            <person name="Zhu D."/>
            <person name="Muzny D."/>
            <person name="Worley K."/>
            <person name="Gibbs R."/>
        </authorList>
    </citation>
    <scope>NUCLEOTIDE SEQUENCE [LARGE SCALE GENOMIC DNA]</scope>
    <source>
        <strain evidence="1 2">CF48-3A</strain>
    </source>
</reference>
<dbReference type="AlphaFoldDB" id="A0A8D9S353"/>
<dbReference type="Proteomes" id="UP000003419">
    <property type="component" value="Unassembled WGS sequence"/>
</dbReference>
<evidence type="ECO:0000313" key="2">
    <source>
        <dbReference type="Proteomes" id="UP000003419"/>
    </source>
</evidence>
<gene>
    <name evidence="1" type="ORF">HMPREF0534_0636</name>
</gene>
<name>A0A8D9S353_LIMRT</name>
<protein>
    <submittedName>
        <fullName evidence="1">Uncharacterized protein</fullName>
    </submittedName>
</protein>
<organism evidence="1 2">
    <name type="scientific">Limosilactobacillus reuteri CF48-3A</name>
    <dbReference type="NCBI Taxonomy" id="525341"/>
    <lineage>
        <taxon>Bacteria</taxon>
        <taxon>Bacillati</taxon>
        <taxon>Bacillota</taxon>
        <taxon>Bacilli</taxon>
        <taxon>Lactobacillales</taxon>
        <taxon>Lactobacillaceae</taxon>
        <taxon>Limosilactobacillus</taxon>
    </lineage>
</organism>
<dbReference type="EMBL" id="ACHG01000059">
    <property type="protein sequence ID" value="EEI66060.1"/>
    <property type="molecule type" value="Genomic_DNA"/>
</dbReference>
<comment type="caution">
    <text evidence="1">The sequence shown here is derived from an EMBL/GenBank/DDBJ whole genome shotgun (WGS) entry which is preliminary data.</text>
</comment>
<sequence length="73" mass="8649">MIIMNNLMSLPIIVRYPQRFNDSRSFIAAFKREFLSLLEVSPIPHAKIRMIRDAQFSKVVFTRQIQPETQQQL</sequence>
<accession>A0A8D9S353</accession>